<dbReference type="PANTHER" id="PTHR32196">
    <property type="entry name" value="ABC TRANSPORTER PERMEASE PROTEIN YPHD-RELATED-RELATED"/>
    <property type="match status" value="1"/>
</dbReference>
<dbReference type="KEGG" id="vei:Veis_2045"/>
<comment type="subcellular location">
    <subcellularLocation>
        <location evidence="1">Cell membrane</location>
        <topology evidence="1">Multi-pass membrane protein</topology>
    </subcellularLocation>
</comment>
<evidence type="ECO:0000256" key="1">
    <source>
        <dbReference type="ARBA" id="ARBA00004651"/>
    </source>
</evidence>
<keyword evidence="2" id="KW-0813">Transport</keyword>
<keyword evidence="3" id="KW-1003">Cell membrane</keyword>
<dbReference type="AlphaFoldDB" id="A1WJI8"/>
<dbReference type="PANTHER" id="PTHR32196:SF21">
    <property type="entry name" value="ABC TRANSPORTER PERMEASE PROTEIN YPHD-RELATED"/>
    <property type="match status" value="1"/>
</dbReference>
<keyword evidence="4" id="KW-0997">Cell inner membrane</keyword>
<dbReference type="Proteomes" id="UP000000374">
    <property type="component" value="Chromosome"/>
</dbReference>
<dbReference type="GeneID" id="76460623"/>
<name>A1WJI8_VEREI</name>
<keyword evidence="5" id="KW-0812">Transmembrane</keyword>
<feature type="compositionally biased region" description="Low complexity" evidence="8">
    <location>
        <begin position="14"/>
        <end position="24"/>
    </location>
</feature>
<evidence type="ECO:0000256" key="3">
    <source>
        <dbReference type="ARBA" id="ARBA00022475"/>
    </source>
</evidence>
<dbReference type="CDD" id="cd06579">
    <property type="entry name" value="TM_PBP1_transp_AraH_like"/>
    <property type="match status" value="1"/>
</dbReference>
<dbReference type="eggNOG" id="COG1172">
    <property type="taxonomic scope" value="Bacteria"/>
</dbReference>
<accession>A1WJI8</accession>
<keyword evidence="7" id="KW-0472">Membrane</keyword>
<feature type="region of interest" description="Disordered" evidence="8">
    <location>
        <begin position="1"/>
        <end position="24"/>
    </location>
</feature>
<evidence type="ECO:0000313" key="9">
    <source>
        <dbReference type="EMBL" id="ABM57795.1"/>
    </source>
</evidence>
<evidence type="ECO:0000256" key="4">
    <source>
        <dbReference type="ARBA" id="ARBA00022519"/>
    </source>
</evidence>
<dbReference type="EMBL" id="CP000542">
    <property type="protein sequence ID" value="ABM57795.1"/>
    <property type="molecule type" value="Genomic_DNA"/>
</dbReference>
<dbReference type="STRING" id="391735.Veis_2045"/>
<proteinExistence type="predicted"/>
<dbReference type="InterPro" id="IPR001851">
    <property type="entry name" value="ABC_transp_permease"/>
</dbReference>
<reference evidence="10" key="1">
    <citation type="submission" date="2006-12" db="EMBL/GenBank/DDBJ databases">
        <title>Complete sequence of chromosome 1 of Verminephrobacter eiseniae EF01-2.</title>
        <authorList>
            <person name="Copeland A."/>
            <person name="Lucas S."/>
            <person name="Lapidus A."/>
            <person name="Barry K."/>
            <person name="Detter J.C."/>
            <person name="Glavina del Rio T."/>
            <person name="Dalin E."/>
            <person name="Tice H."/>
            <person name="Pitluck S."/>
            <person name="Chertkov O."/>
            <person name="Brettin T."/>
            <person name="Bruce D."/>
            <person name="Han C."/>
            <person name="Tapia R."/>
            <person name="Gilna P."/>
            <person name="Schmutz J."/>
            <person name="Larimer F."/>
            <person name="Land M."/>
            <person name="Hauser L."/>
            <person name="Kyrpides N."/>
            <person name="Kim E."/>
            <person name="Stahl D."/>
            <person name="Richardson P."/>
        </authorList>
    </citation>
    <scope>NUCLEOTIDE SEQUENCE [LARGE SCALE GENOMIC DNA]</scope>
    <source>
        <strain evidence="10">EF01-2</strain>
    </source>
</reference>
<dbReference type="Pfam" id="PF02653">
    <property type="entry name" value="BPD_transp_2"/>
    <property type="match status" value="1"/>
</dbReference>
<keyword evidence="10" id="KW-1185">Reference proteome</keyword>
<keyword evidence="6" id="KW-1133">Transmembrane helix</keyword>
<dbReference type="GO" id="GO:0005886">
    <property type="term" value="C:plasma membrane"/>
    <property type="evidence" value="ECO:0007669"/>
    <property type="project" value="UniProtKB-SubCell"/>
</dbReference>
<evidence type="ECO:0000256" key="6">
    <source>
        <dbReference type="ARBA" id="ARBA00022989"/>
    </source>
</evidence>
<evidence type="ECO:0000256" key="7">
    <source>
        <dbReference type="ARBA" id="ARBA00023136"/>
    </source>
</evidence>
<evidence type="ECO:0000256" key="5">
    <source>
        <dbReference type="ARBA" id="ARBA00022692"/>
    </source>
</evidence>
<protein>
    <submittedName>
        <fullName evidence="9">Inner-membrane translocator</fullName>
    </submittedName>
</protein>
<sequence length="342" mass="35285">MSMSTPPTSPPATPLAASQATQAPAVSARPARRWRHLLADYGIFIAFAVLCVVLGIAQESFLTWGNWVNVLRQTSINAILAIGMTCVILTRGIDLSVGSLLAFSGLVAASFVSGDNVSLALALAGGLGAGLLLGMLNGALVARLSVQPFVVTLGMLSVARGLTFIYNDGMPIAGLAPSFRFIGQGMIGGLPVPVLILAATFGLFWFVLKYTAFGRYIYAVGGNEKSARTSGIRTKWVIFWVYAISGLLSALAGIILAARTTSALPQAGVAYELDAIAAVVIGGTSLSGGVGTLSGTLVGALIIGVINNGLDLLGVSSYYQQVIKGVIIVVAVLLDVSRKQQG</sequence>
<dbReference type="RefSeq" id="WP_011809801.1">
    <property type="nucleotide sequence ID" value="NC_008786.1"/>
</dbReference>
<organism evidence="9 10">
    <name type="scientific">Verminephrobacter eiseniae (strain EF01-2)</name>
    <dbReference type="NCBI Taxonomy" id="391735"/>
    <lineage>
        <taxon>Bacteria</taxon>
        <taxon>Pseudomonadati</taxon>
        <taxon>Pseudomonadota</taxon>
        <taxon>Betaproteobacteria</taxon>
        <taxon>Burkholderiales</taxon>
        <taxon>Comamonadaceae</taxon>
        <taxon>Verminephrobacter</taxon>
    </lineage>
</organism>
<evidence type="ECO:0000313" key="10">
    <source>
        <dbReference type="Proteomes" id="UP000000374"/>
    </source>
</evidence>
<evidence type="ECO:0000256" key="8">
    <source>
        <dbReference type="SAM" id="MobiDB-lite"/>
    </source>
</evidence>
<gene>
    <name evidence="9" type="ordered locus">Veis_2045</name>
</gene>
<dbReference type="GO" id="GO:0022857">
    <property type="term" value="F:transmembrane transporter activity"/>
    <property type="evidence" value="ECO:0007669"/>
    <property type="project" value="InterPro"/>
</dbReference>
<evidence type="ECO:0000256" key="2">
    <source>
        <dbReference type="ARBA" id="ARBA00022448"/>
    </source>
</evidence>
<dbReference type="HOGENOM" id="CLU_028880_2_2_4"/>